<reference evidence="3 4" key="1">
    <citation type="submission" date="2020-08" db="EMBL/GenBank/DDBJ databases">
        <title>Genomic Encyclopedia of Type Strains, Phase IV (KMG-IV): sequencing the most valuable type-strain genomes for metagenomic binning, comparative biology and taxonomic classification.</title>
        <authorList>
            <person name="Goeker M."/>
        </authorList>
    </citation>
    <scope>NUCLEOTIDE SEQUENCE [LARGE SCALE GENOMIC DNA]</scope>
    <source>
        <strain evidence="3 4">DSM 103725</strain>
    </source>
</reference>
<dbReference type="Pfam" id="PF04264">
    <property type="entry name" value="YceI"/>
    <property type="match status" value="1"/>
</dbReference>
<name>A0A7X0LJ37_9BACT</name>
<feature type="signal peptide" evidence="1">
    <location>
        <begin position="1"/>
        <end position="30"/>
    </location>
</feature>
<feature type="domain" description="Lipid/polyisoprenoid-binding YceI-like" evidence="2">
    <location>
        <begin position="337"/>
        <end position="441"/>
    </location>
</feature>
<dbReference type="Gene3D" id="2.40.128.110">
    <property type="entry name" value="Lipid/polyisoprenoid-binding, YceI-like"/>
    <property type="match status" value="1"/>
</dbReference>
<proteinExistence type="predicted"/>
<keyword evidence="4" id="KW-1185">Reference proteome</keyword>
<organism evidence="3 4">
    <name type="scientific">Algisphaera agarilytica</name>
    <dbReference type="NCBI Taxonomy" id="1385975"/>
    <lineage>
        <taxon>Bacteria</taxon>
        <taxon>Pseudomonadati</taxon>
        <taxon>Planctomycetota</taxon>
        <taxon>Phycisphaerae</taxon>
        <taxon>Phycisphaerales</taxon>
        <taxon>Phycisphaeraceae</taxon>
        <taxon>Algisphaera</taxon>
    </lineage>
</organism>
<sequence>MNRLFPTPRWCQRLAVLTALVLLGGGSAMADETPETPAEQLIVFVQPGASELAERFASNDLPELEKLAKASGTALTVLEVGESAGVPEGVGITPLIAYQNHLGRSIYQGRYATPDRVRNFIRTSRFLPQEGATLVRESLPVWDLGNAKVATPIKVTDLVLGEGASAKGVEITAASMAEAIGSADERFVWQDRVDLGRSDRMFYTDYYPYLAADGTLYLSLGLYSQFHCHEPVFTLMDGSLKGPIDQADEVFARGAKILADEIARQLGESRLGDGFDVVPSGTPVVSWEELGLPLPPKPEGASAEALANVEIVREWVVDELAQNMRPAVQFKFPAPLDAYAGEVTSVSGELTLGEGLSLEGMRGRFVADPSTVTMGEEDLDDSIHTTMLEVDSHPESFFVIEKIETEFDQPAFGTVAAAVMHGQFTMKGITIPLSVPASIEAFLGEDGKPRLSIDGRWEVRLLDPFGIEGPPGDAPTNDTLIYTCHLVFEPA</sequence>
<dbReference type="EMBL" id="JACHGY010000001">
    <property type="protein sequence ID" value="MBB6428384.1"/>
    <property type="molecule type" value="Genomic_DNA"/>
</dbReference>
<evidence type="ECO:0000259" key="2">
    <source>
        <dbReference type="Pfam" id="PF04264"/>
    </source>
</evidence>
<dbReference type="Proteomes" id="UP000541810">
    <property type="component" value="Unassembled WGS sequence"/>
</dbReference>
<dbReference type="InterPro" id="IPR007372">
    <property type="entry name" value="Lipid/polyisoprenoid-bd_YceI"/>
</dbReference>
<dbReference type="AlphaFoldDB" id="A0A7X0LJ37"/>
<evidence type="ECO:0000313" key="3">
    <source>
        <dbReference type="EMBL" id="MBB6428384.1"/>
    </source>
</evidence>
<dbReference type="SUPFAM" id="SSF101874">
    <property type="entry name" value="YceI-like"/>
    <property type="match status" value="1"/>
</dbReference>
<gene>
    <name evidence="3" type="ORF">HNQ40_000190</name>
</gene>
<dbReference type="RefSeq" id="WP_184675474.1">
    <property type="nucleotide sequence ID" value="NZ_JACHGY010000001.1"/>
</dbReference>
<keyword evidence="1" id="KW-0732">Signal</keyword>
<accession>A0A7X0LJ37</accession>
<evidence type="ECO:0000256" key="1">
    <source>
        <dbReference type="SAM" id="SignalP"/>
    </source>
</evidence>
<feature type="chain" id="PRO_5030527288" evidence="1">
    <location>
        <begin position="31"/>
        <end position="491"/>
    </location>
</feature>
<dbReference type="InterPro" id="IPR036761">
    <property type="entry name" value="TTHA0802/YceI-like_sf"/>
</dbReference>
<evidence type="ECO:0000313" key="4">
    <source>
        <dbReference type="Proteomes" id="UP000541810"/>
    </source>
</evidence>
<comment type="caution">
    <text evidence="3">The sequence shown here is derived from an EMBL/GenBank/DDBJ whole genome shotgun (WGS) entry which is preliminary data.</text>
</comment>
<protein>
    <submittedName>
        <fullName evidence="3">Polyisoprenoid-binding protein YceI</fullName>
    </submittedName>
</protein>